<dbReference type="Proteomes" id="UP000305654">
    <property type="component" value="Unassembled WGS sequence"/>
</dbReference>
<feature type="domain" description="HTH lysR-type" evidence="5">
    <location>
        <begin position="4"/>
        <end position="61"/>
    </location>
</feature>
<dbReference type="Gene3D" id="3.40.190.290">
    <property type="match status" value="1"/>
</dbReference>
<reference evidence="6 7" key="1">
    <citation type="submission" date="2019-05" db="EMBL/GenBank/DDBJ databases">
        <authorList>
            <person name="Pankratov T."/>
            <person name="Grouzdev D."/>
        </authorList>
    </citation>
    <scope>NUCLEOTIDE SEQUENCE [LARGE SCALE GENOMIC DNA]</scope>
    <source>
        <strain evidence="6 7">KEBCLARHB70R</strain>
    </source>
</reference>
<dbReference type="Pfam" id="PF03466">
    <property type="entry name" value="LysR_substrate"/>
    <property type="match status" value="1"/>
</dbReference>
<dbReference type="PANTHER" id="PTHR30537">
    <property type="entry name" value="HTH-TYPE TRANSCRIPTIONAL REGULATOR"/>
    <property type="match status" value="1"/>
</dbReference>
<gene>
    <name evidence="6" type="ORF">FE263_15970</name>
</gene>
<dbReference type="InterPro" id="IPR000847">
    <property type="entry name" value="LysR_HTH_N"/>
</dbReference>
<dbReference type="InterPro" id="IPR036390">
    <property type="entry name" value="WH_DNA-bd_sf"/>
</dbReference>
<evidence type="ECO:0000259" key="5">
    <source>
        <dbReference type="PROSITE" id="PS50931"/>
    </source>
</evidence>
<dbReference type="AlphaFoldDB" id="A0A5R9J1A8"/>
<evidence type="ECO:0000256" key="1">
    <source>
        <dbReference type="ARBA" id="ARBA00009437"/>
    </source>
</evidence>
<dbReference type="Pfam" id="PF00126">
    <property type="entry name" value="HTH_1"/>
    <property type="match status" value="1"/>
</dbReference>
<evidence type="ECO:0000313" key="7">
    <source>
        <dbReference type="Proteomes" id="UP000305654"/>
    </source>
</evidence>
<accession>A0A5R9J1A8</accession>
<dbReference type="GO" id="GO:0043565">
    <property type="term" value="F:sequence-specific DNA binding"/>
    <property type="evidence" value="ECO:0007669"/>
    <property type="project" value="TreeGrafter"/>
</dbReference>
<dbReference type="InterPro" id="IPR058163">
    <property type="entry name" value="LysR-type_TF_proteobact-type"/>
</dbReference>
<dbReference type="EMBL" id="VCDI01000006">
    <property type="protein sequence ID" value="TLU71404.1"/>
    <property type="molecule type" value="Genomic_DNA"/>
</dbReference>
<sequence length="298" mass="32289">MASPSLPALEAFVSVARHRSFSMAAAERGVSTSALSHVIRSLEDGLGVRLFNRTSRSVRITAAGEHLLASVRPALGDIAEAVDTLDKFRDRPSGLLRLNVPRVALVLIVQPVLARFHATYPEVRLDVTSDDGLVDIVAGGYDAGIRRDRRLSPGMIATPMGPAGRFAVVGSPDYLARRGRPLVPQDLHSHACIERRYPGGARYAWEFARAEEMLEIEVTGPLIIDDSALMIHAATAGMALAFVHEALVAGPLARGDLVRVLEDWCPVLPRFHLYYPGPRQVPAALRAFIENAREVLGG</sequence>
<dbReference type="CDD" id="cd08474">
    <property type="entry name" value="PBP2_CrgA_like_5"/>
    <property type="match status" value="1"/>
</dbReference>
<keyword evidence="3" id="KW-0238">DNA-binding</keyword>
<dbReference type="InterPro" id="IPR005119">
    <property type="entry name" value="LysR_subst-bd"/>
</dbReference>
<dbReference type="OrthoDB" id="9812435at2"/>
<comment type="caution">
    <text evidence="6">The sequence shown here is derived from an EMBL/GenBank/DDBJ whole genome shotgun (WGS) entry which is preliminary data.</text>
</comment>
<protein>
    <submittedName>
        <fullName evidence="6">LysR family transcriptional regulator</fullName>
    </submittedName>
</protein>
<evidence type="ECO:0000313" key="6">
    <source>
        <dbReference type="EMBL" id="TLU71404.1"/>
    </source>
</evidence>
<keyword evidence="2" id="KW-0805">Transcription regulation</keyword>
<dbReference type="SUPFAM" id="SSF53850">
    <property type="entry name" value="Periplasmic binding protein-like II"/>
    <property type="match status" value="1"/>
</dbReference>
<keyword evidence="7" id="KW-1185">Reference proteome</keyword>
<dbReference type="GO" id="GO:0006351">
    <property type="term" value="P:DNA-templated transcription"/>
    <property type="evidence" value="ECO:0007669"/>
    <property type="project" value="TreeGrafter"/>
</dbReference>
<dbReference type="PANTHER" id="PTHR30537:SF1">
    <property type="entry name" value="HTH-TYPE TRANSCRIPTIONAL REGULATOR PGRR"/>
    <property type="match status" value="1"/>
</dbReference>
<dbReference type="InterPro" id="IPR036388">
    <property type="entry name" value="WH-like_DNA-bd_sf"/>
</dbReference>
<name>A0A5R9J1A8_9PROT</name>
<dbReference type="RefSeq" id="WP_138327042.1">
    <property type="nucleotide sequence ID" value="NZ_VCDI01000006.1"/>
</dbReference>
<dbReference type="SUPFAM" id="SSF46785">
    <property type="entry name" value="Winged helix' DNA-binding domain"/>
    <property type="match status" value="1"/>
</dbReference>
<keyword evidence="4" id="KW-0804">Transcription</keyword>
<evidence type="ECO:0000256" key="4">
    <source>
        <dbReference type="ARBA" id="ARBA00023163"/>
    </source>
</evidence>
<dbReference type="GO" id="GO:0003700">
    <property type="term" value="F:DNA-binding transcription factor activity"/>
    <property type="evidence" value="ECO:0007669"/>
    <property type="project" value="InterPro"/>
</dbReference>
<evidence type="ECO:0000256" key="2">
    <source>
        <dbReference type="ARBA" id="ARBA00023015"/>
    </source>
</evidence>
<evidence type="ECO:0000256" key="3">
    <source>
        <dbReference type="ARBA" id="ARBA00023125"/>
    </source>
</evidence>
<dbReference type="FunFam" id="1.10.10.10:FF:000001">
    <property type="entry name" value="LysR family transcriptional regulator"/>
    <property type="match status" value="1"/>
</dbReference>
<organism evidence="6 7">
    <name type="scientific">Lichenicoccus roseus</name>
    <dbReference type="NCBI Taxonomy" id="2683649"/>
    <lineage>
        <taxon>Bacteria</taxon>
        <taxon>Pseudomonadati</taxon>
        <taxon>Pseudomonadota</taxon>
        <taxon>Alphaproteobacteria</taxon>
        <taxon>Acetobacterales</taxon>
        <taxon>Acetobacteraceae</taxon>
        <taxon>Lichenicoccus</taxon>
    </lineage>
</organism>
<proteinExistence type="inferred from homology"/>
<comment type="similarity">
    <text evidence="1">Belongs to the LysR transcriptional regulatory family.</text>
</comment>
<dbReference type="Gene3D" id="1.10.10.10">
    <property type="entry name" value="Winged helix-like DNA-binding domain superfamily/Winged helix DNA-binding domain"/>
    <property type="match status" value="1"/>
</dbReference>
<dbReference type="PROSITE" id="PS50931">
    <property type="entry name" value="HTH_LYSR"/>
    <property type="match status" value="1"/>
</dbReference>